<name>A0A1N6T053_9MICO</name>
<dbReference type="Proteomes" id="UP000186235">
    <property type="component" value="Unassembled WGS sequence"/>
</dbReference>
<dbReference type="InterPro" id="IPR013783">
    <property type="entry name" value="Ig-like_fold"/>
</dbReference>
<dbReference type="InterPro" id="IPR050955">
    <property type="entry name" value="Plant_Biomass_Hydrol_Est"/>
</dbReference>
<dbReference type="Gene3D" id="2.60.40.10">
    <property type="entry name" value="Immunoglobulins"/>
    <property type="match status" value="1"/>
</dbReference>
<dbReference type="NCBIfam" id="TIGR01840">
    <property type="entry name" value="esterase_phb"/>
    <property type="match status" value="1"/>
</dbReference>
<dbReference type="InterPro" id="IPR010126">
    <property type="entry name" value="Esterase_phb"/>
</dbReference>
<organism evidence="3 4">
    <name type="scientific">Cellulosimicrobium aquatile</name>
    <dbReference type="NCBI Taxonomy" id="1612203"/>
    <lineage>
        <taxon>Bacteria</taxon>
        <taxon>Bacillati</taxon>
        <taxon>Actinomycetota</taxon>
        <taxon>Actinomycetes</taxon>
        <taxon>Micrococcales</taxon>
        <taxon>Promicromonosporaceae</taxon>
        <taxon>Cellulosimicrobium</taxon>
    </lineage>
</organism>
<dbReference type="Pfam" id="PF17957">
    <property type="entry name" value="Big_7"/>
    <property type="match status" value="1"/>
</dbReference>
<keyword evidence="1" id="KW-0732">Signal</keyword>
<protein>
    <submittedName>
        <fullName evidence="3">Poly(3-hydroxybutyrate) depolymerase</fullName>
    </submittedName>
</protein>
<evidence type="ECO:0000256" key="1">
    <source>
        <dbReference type="ARBA" id="ARBA00022729"/>
    </source>
</evidence>
<dbReference type="GO" id="GO:0005975">
    <property type="term" value="P:carbohydrate metabolic process"/>
    <property type="evidence" value="ECO:0007669"/>
    <property type="project" value="UniProtKB-ARBA"/>
</dbReference>
<dbReference type="AlphaFoldDB" id="A0A1N6T053"/>
<dbReference type="PANTHER" id="PTHR43037">
    <property type="entry name" value="UNNAMED PRODUCT-RELATED"/>
    <property type="match status" value="1"/>
</dbReference>
<dbReference type="GO" id="GO:0016787">
    <property type="term" value="F:hydrolase activity"/>
    <property type="evidence" value="ECO:0007669"/>
    <property type="project" value="UniProtKB-KW"/>
</dbReference>
<keyword evidence="2" id="KW-0378">Hydrolase</keyword>
<dbReference type="GO" id="GO:0005576">
    <property type="term" value="C:extracellular region"/>
    <property type="evidence" value="ECO:0007669"/>
    <property type="project" value="InterPro"/>
</dbReference>
<evidence type="ECO:0000256" key="2">
    <source>
        <dbReference type="ARBA" id="ARBA00022801"/>
    </source>
</evidence>
<sequence length="499" mass="50410">MEVQMVRHSLRQRARARRSAVALALGAALAVVLVPLVTAPATAAGSWSQRTAGGMTVELYRPSTAPALPGGRALMVSLHGCVQTSQVLKNGGNWTATADEHGMVVAVPAAPNGGVLLGCWDYYDTNHSRTNPARHDDNLLDLVSTLLADASLGIDPDQVYVSGLSSGGGQAMVMGCLAPDVFAGVGVAAGPTVGTTSGQIGSVATTLAQARSTCRTFAGTHAAGFGSQVTSVVFGSADTTVATGYGTLNAQVMADLYGAGTTSSFSLAGLAGTNRAGTGSLWSDAAGPRVSLVQNTGLAHAWPAGGGPGGSYVSTNSIDYPAYLTDFLFANNRRVDRDPGPDPDVTAPTVAITAPAAGAAVSGTVRVEVAASDDRAVDRVELSVEGAMLATLRTAPYGFDWDTTALAPGSHVLTARAVDAAGNASTAQVAVTVQAPTGPWCGTATNAQHRAAGRAISYGVNPYNPYYAVGSLAYLGQGDATVTTLREAAPGRFEVAAAC</sequence>
<proteinExistence type="predicted"/>
<dbReference type="Pfam" id="PF10503">
    <property type="entry name" value="Esterase_PHB"/>
    <property type="match status" value="1"/>
</dbReference>
<keyword evidence="4" id="KW-1185">Reference proteome</keyword>
<evidence type="ECO:0000313" key="3">
    <source>
        <dbReference type="EMBL" id="SIQ46702.1"/>
    </source>
</evidence>
<gene>
    <name evidence="3" type="ORF">SAMN05518682_2612</name>
</gene>
<dbReference type="PANTHER" id="PTHR43037:SF1">
    <property type="entry name" value="BLL1128 PROTEIN"/>
    <property type="match status" value="1"/>
</dbReference>
<evidence type="ECO:0000313" key="4">
    <source>
        <dbReference type="Proteomes" id="UP000186235"/>
    </source>
</evidence>
<dbReference type="SUPFAM" id="SSF53474">
    <property type="entry name" value="alpha/beta-Hydrolases"/>
    <property type="match status" value="2"/>
</dbReference>
<reference evidence="4" key="1">
    <citation type="submission" date="2017-01" db="EMBL/GenBank/DDBJ databases">
        <authorList>
            <person name="Varghese N."/>
            <person name="Submissions S."/>
        </authorList>
    </citation>
    <scope>NUCLEOTIDE SEQUENCE [LARGE SCALE GENOMIC DNA]</scope>
    <source>
        <strain evidence="4">3bp</strain>
    </source>
</reference>
<dbReference type="EMBL" id="FTMI01000004">
    <property type="protein sequence ID" value="SIQ46702.1"/>
    <property type="molecule type" value="Genomic_DNA"/>
</dbReference>
<dbReference type="InterPro" id="IPR029058">
    <property type="entry name" value="AB_hydrolase_fold"/>
</dbReference>
<dbReference type="Gene3D" id="3.40.50.1820">
    <property type="entry name" value="alpha/beta hydrolase"/>
    <property type="match status" value="1"/>
</dbReference>
<accession>A0A1N6T053</accession>